<gene>
    <name evidence="2" type="ORF">DACRYDRAFT_110121</name>
</gene>
<evidence type="ECO:0000313" key="3">
    <source>
        <dbReference type="Proteomes" id="UP000030653"/>
    </source>
</evidence>
<feature type="compositionally biased region" description="Pro residues" evidence="1">
    <location>
        <begin position="423"/>
        <end position="439"/>
    </location>
</feature>
<dbReference type="AlphaFoldDB" id="M5FTI3"/>
<feature type="compositionally biased region" description="Acidic residues" evidence="1">
    <location>
        <begin position="143"/>
        <end position="153"/>
    </location>
</feature>
<keyword evidence="3" id="KW-1185">Reference proteome</keyword>
<dbReference type="GeneID" id="63684062"/>
<feature type="region of interest" description="Disordered" evidence="1">
    <location>
        <begin position="28"/>
        <end position="47"/>
    </location>
</feature>
<feature type="region of interest" description="Disordered" evidence="1">
    <location>
        <begin position="357"/>
        <end position="439"/>
    </location>
</feature>
<feature type="compositionally biased region" description="Low complexity" evidence="1">
    <location>
        <begin position="390"/>
        <end position="412"/>
    </location>
</feature>
<feature type="non-terminal residue" evidence="2">
    <location>
        <position position="439"/>
    </location>
</feature>
<dbReference type="Proteomes" id="UP000030653">
    <property type="component" value="Unassembled WGS sequence"/>
</dbReference>
<sequence length="439" mass="46536">MSIPLAQRCTTLYELYGGTFVRGTSQPLLALHPHPPQQAQHAEDQPRRTDGIYVVDLPSEVGELESASWERPLNLPLGAGGGGTVEDFTLDRAGDLWVGVGRVGEEYVIHLRTLSTGGEHPLARVGEIRHRRGRGYAPAPADADGDEDADADGNADGNGNAGEGNEDGNADAGEGNANADGNGNPEARTSYTMQLCGTSLGILFHYPPQPHPQPHPHPHPHAEPHPDPQPSQELLIWNWTTSTLRAQLTPADADLGEEEEMHSFSFLAEDVVMLAKTGVGEAGLEVVWVPEAAAGSGSAPSPGEGQPTARASAKATASARARARQWKPREAQKICTFRLPKLRREWTYTSIVTRSDPAPVARPFDTLPMPSGSDSGSDFVSGSGSGFGFASGSAAHFRSRSDSQSQSQSQSRYTPTSPGRSRAPPPLTPLTTPPPPSGD</sequence>
<feature type="compositionally biased region" description="Low complexity" evidence="1">
    <location>
        <begin position="294"/>
        <end position="320"/>
    </location>
</feature>
<protein>
    <submittedName>
        <fullName evidence="2">Uncharacterized protein</fullName>
    </submittedName>
</protein>
<reference evidence="2 3" key="1">
    <citation type="journal article" date="2012" name="Science">
        <title>The Paleozoic origin of enzymatic lignin decomposition reconstructed from 31 fungal genomes.</title>
        <authorList>
            <person name="Floudas D."/>
            <person name="Binder M."/>
            <person name="Riley R."/>
            <person name="Barry K."/>
            <person name="Blanchette R.A."/>
            <person name="Henrissat B."/>
            <person name="Martinez A.T."/>
            <person name="Otillar R."/>
            <person name="Spatafora J.W."/>
            <person name="Yadav J.S."/>
            <person name="Aerts A."/>
            <person name="Benoit I."/>
            <person name="Boyd A."/>
            <person name="Carlson A."/>
            <person name="Copeland A."/>
            <person name="Coutinho P.M."/>
            <person name="de Vries R.P."/>
            <person name="Ferreira P."/>
            <person name="Findley K."/>
            <person name="Foster B."/>
            <person name="Gaskell J."/>
            <person name="Glotzer D."/>
            <person name="Gorecki P."/>
            <person name="Heitman J."/>
            <person name="Hesse C."/>
            <person name="Hori C."/>
            <person name="Igarashi K."/>
            <person name="Jurgens J.A."/>
            <person name="Kallen N."/>
            <person name="Kersten P."/>
            <person name="Kohler A."/>
            <person name="Kuees U."/>
            <person name="Kumar T.K.A."/>
            <person name="Kuo A."/>
            <person name="LaButti K."/>
            <person name="Larrondo L.F."/>
            <person name="Lindquist E."/>
            <person name="Ling A."/>
            <person name="Lombard V."/>
            <person name="Lucas S."/>
            <person name="Lundell T."/>
            <person name="Martin R."/>
            <person name="McLaughlin D.J."/>
            <person name="Morgenstern I."/>
            <person name="Morin E."/>
            <person name="Murat C."/>
            <person name="Nagy L.G."/>
            <person name="Nolan M."/>
            <person name="Ohm R.A."/>
            <person name="Patyshakuliyeva A."/>
            <person name="Rokas A."/>
            <person name="Ruiz-Duenas F.J."/>
            <person name="Sabat G."/>
            <person name="Salamov A."/>
            <person name="Samejima M."/>
            <person name="Schmutz J."/>
            <person name="Slot J.C."/>
            <person name="St John F."/>
            <person name="Stenlid J."/>
            <person name="Sun H."/>
            <person name="Sun S."/>
            <person name="Syed K."/>
            <person name="Tsang A."/>
            <person name="Wiebenga A."/>
            <person name="Young D."/>
            <person name="Pisabarro A."/>
            <person name="Eastwood D.C."/>
            <person name="Martin F."/>
            <person name="Cullen D."/>
            <person name="Grigoriev I.V."/>
            <person name="Hibbett D.S."/>
        </authorList>
    </citation>
    <scope>NUCLEOTIDE SEQUENCE [LARGE SCALE GENOMIC DNA]</scope>
    <source>
        <strain evidence="2 3">DJM-731 SS1</strain>
    </source>
</reference>
<evidence type="ECO:0000313" key="2">
    <source>
        <dbReference type="EMBL" id="EJT99398.1"/>
    </source>
</evidence>
<feature type="region of interest" description="Disordered" evidence="1">
    <location>
        <begin position="202"/>
        <end position="232"/>
    </location>
</feature>
<organism evidence="2 3">
    <name type="scientific">Dacryopinax primogenitus (strain DJM 731)</name>
    <name type="common">Brown rot fungus</name>
    <dbReference type="NCBI Taxonomy" id="1858805"/>
    <lineage>
        <taxon>Eukaryota</taxon>
        <taxon>Fungi</taxon>
        <taxon>Dikarya</taxon>
        <taxon>Basidiomycota</taxon>
        <taxon>Agaricomycotina</taxon>
        <taxon>Dacrymycetes</taxon>
        <taxon>Dacrymycetales</taxon>
        <taxon>Dacrymycetaceae</taxon>
        <taxon>Dacryopinax</taxon>
    </lineage>
</organism>
<dbReference type="RefSeq" id="XP_040626296.1">
    <property type="nucleotide sequence ID" value="XM_040769000.1"/>
</dbReference>
<dbReference type="HOGENOM" id="CLU_624952_0_0_1"/>
<dbReference type="EMBL" id="JH795870">
    <property type="protein sequence ID" value="EJT99398.1"/>
    <property type="molecule type" value="Genomic_DNA"/>
</dbReference>
<evidence type="ECO:0000256" key="1">
    <source>
        <dbReference type="SAM" id="MobiDB-lite"/>
    </source>
</evidence>
<proteinExistence type="predicted"/>
<name>M5FTI3_DACPD</name>
<feature type="compositionally biased region" description="Low complexity" evidence="1">
    <location>
        <begin position="28"/>
        <end position="40"/>
    </location>
</feature>
<dbReference type="OrthoDB" id="3174109at2759"/>
<feature type="region of interest" description="Disordered" evidence="1">
    <location>
        <begin position="129"/>
        <end position="189"/>
    </location>
</feature>
<feature type="region of interest" description="Disordered" evidence="1">
    <location>
        <begin position="294"/>
        <end position="327"/>
    </location>
</feature>
<feature type="compositionally biased region" description="Low complexity" evidence="1">
    <location>
        <begin position="170"/>
        <end position="187"/>
    </location>
</feature>
<feature type="compositionally biased region" description="Low complexity" evidence="1">
    <location>
        <begin position="371"/>
        <end position="382"/>
    </location>
</feature>
<accession>M5FTI3</accession>